<keyword evidence="3" id="KW-0249">Electron transport</keyword>
<protein>
    <recommendedName>
        <fullName evidence="2 3">NADH dehydrogenase [ubiquinone] 1 alpha subcomplex subunit 12</fullName>
    </recommendedName>
</protein>
<dbReference type="GO" id="GO:0045271">
    <property type="term" value="C:respiratory chain complex I"/>
    <property type="evidence" value="ECO:0007669"/>
    <property type="project" value="InterPro"/>
</dbReference>
<organism evidence="4">
    <name type="scientific">Phallusia mammillata</name>
    <dbReference type="NCBI Taxonomy" id="59560"/>
    <lineage>
        <taxon>Eukaryota</taxon>
        <taxon>Metazoa</taxon>
        <taxon>Chordata</taxon>
        <taxon>Tunicata</taxon>
        <taxon>Ascidiacea</taxon>
        <taxon>Phlebobranchia</taxon>
        <taxon>Ascidiidae</taxon>
        <taxon>Phallusia</taxon>
    </lineage>
</organism>
<comment type="similarity">
    <text evidence="1 3">Belongs to the complex I NDUFA12 subunit family.</text>
</comment>
<comment type="subcellular location">
    <subcellularLocation>
        <location evidence="3">Mitochondrion inner membrane</location>
        <topology evidence="3">Peripheral membrane protein</topology>
        <orientation evidence="3">Matrix side</orientation>
    </subcellularLocation>
</comment>
<keyword evidence="3" id="KW-0999">Mitochondrion inner membrane</keyword>
<reference evidence="4" key="1">
    <citation type="submission" date="2020-04" db="EMBL/GenBank/DDBJ databases">
        <authorList>
            <person name="Neveu A P."/>
        </authorList>
    </citation>
    <scope>NUCLEOTIDE SEQUENCE</scope>
    <source>
        <tissue evidence="4">Whole embryo</tissue>
    </source>
</reference>
<accession>A0A6F9DMN1</accession>
<evidence type="ECO:0000256" key="3">
    <source>
        <dbReference type="RuleBase" id="RU363103"/>
    </source>
</evidence>
<dbReference type="PANTHER" id="PTHR12910:SF2">
    <property type="entry name" value="NADH DEHYDROGENASE [UBIQUINONE] 1 ALPHA SUBCOMPLEX SUBUNIT 12"/>
    <property type="match status" value="1"/>
</dbReference>
<dbReference type="InterPro" id="IPR007763">
    <property type="entry name" value="NDUFA12"/>
</dbReference>
<dbReference type="GO" id="GO:0005743">
    <property type="term" value="C:mitochondrial inner membrane"/>
    <property type="evidence" value="ECO:0007669"/>
    <property type="project" value="UniProtKB-SubCell"/>
</dbReference>
<comment type="subunit">
    <text evidence="3">Complex I is composed of 45 different subunits.</text>
</comment>
<keyword evidence="3" id="KW-0496">Mitochondrion</keyword>
<comment type="function">
    <text evidence="3">Accessory subunit of the mitochondrial membrane respiratory chain NADH dehydrogenase (Complex I), that is believed not to be involved in catalysis. Complex I functions in the transfer of electrons from NADH to the respiratory chain. The immediate electron acceptor for the enzyme is believed to be ubiquinone.</text>
</comment>
<gene>
    <name evidence="4" type="primary">Ndufa12</name>
</gene>
<keyword evidence="4" id="KW-0830">Ubiquinone</keyword>
<evidence type="ECO:0000256" key="1">
    <source>
        <dbReference type="ARBA" id="ARBA00007355"/>
    </source>
</evidence>
<dbReference type="EMBL" id="LR788384">
    <property type="protein sequence ID" value="CAB3264246.1"/>
    <property type="molecule type" value="mRNA"/>
</dbReference>
<keyword evidence="3" id="KW-0679">Respiratory chain</keyword>
<dbReference type="GO" id="GO:0006979">
    <property type="term" value="P:response to oxidative stress"/>
    <property type="evidence" value="ECO:0007669"/>
    <property type="project" value="TreeGrafter"/>
</dbReference>
<dbReference type="Pfam" id="PF05071">
    <property type="entry name" value="NDUFA12"/>
    <property type="match status" value="1"/>
</dbReference>
<dbReference type="AlphaFoldDB" id="A0A6F9DMN1"/>
<evidence type="ECO:0000313" key="4">
    <source>
        <dbReference type="EMBL" id="CAB3264246.1"/>
    </source>
</evidence>
<name>A0A6F9DMN1_9ASCI</name>
<dbReference type="PANTHER" id="PTHR12910">
    <property type="entry name" value="NADH-UBIQUINONE OXIDOREDUCTASE SUBUNIT B17.2"/>
    <property type="match status" value="1"/>
</dbReference>
<evidence type="ECO:0000256" key="2">
    <source>
        <dbReference type="ARBA" id="ARBA00040285"/>
    </source>
</evidence>
<proteinExistence type="evidence at transcript level"/>
<keyword evidence="3" id="KW-0813">Transport</keyword>
<keyword evidence="3" id="KW-0472">Membrane</keyword>
<sequence>MGSFLKLLHRQFVVPWQEVVKTIRHNGASDGGYFPVLRGFFVQWARFNEPKHGKLVGTDELGNKYYENNRYFVARNRWVDYNKETWNQMWDYNASQVTPEWHRWLHYMTDDPPTKVPPTSRPFLIKHKRNLTGTKDCYVPYSTTRPKIESWKP</sequence>